<organism evidence="3 4">
    <name type="scientific">Ephemerocybe angulata</name>
    <dbReference type="NCBI Taxonomy" id="980116"/>
    <lineage>
        <taxon>Eukaryota</taxon>
        <taxon>Fungi</taxon>
        <taxon>Dikarya</taxon>
        <taxon>Basidiomycota</taxon>
        <taxon>Agaricomycotina</taxon>
        <taxon>Agaricomycetes</taxon>
        <taxon>Agaricomycetidae</taxon>
        <taxon>Agaricales</taxon>
        <taxon>Agaricineae</taxon>
        <taxon>Psathyrellaceae</taxon>
        <taxon>Ephemerocybe</taxon>
    </lineage>
</organism>
<evidence type="ECO:0000256" key="2">
    <source>
        <dbReference type="SAM" id="Phobius"/>
    </source>
</evidence>
<feature type="compositionally biased region" description="Low complexity" evidence="1">
    <location>
        <begin position="266"/>
        <end position="277"/>
    </location>
</feature>
<feature type="compositionally biased region" description="Polar residues" evidence="1">
    <location>
        <begin position="123"/>
        <end position="132"/>
    </location>
</feature>
<keyword evidence="2" id="KW-0812">Transmembrane</keyword>
<feature type="region of interest" description="Disordered" evidence="1">
    <location>
        <begin position="346"/>
        <end position="366"/>
    </location>
</feature>
<feature type="region of interest" description="Disordered" evidence="1">
    <location>
        <begin position="244"/>
        <end position="331"/>
    </location>
</feature>
<dbReference type="EMBL" id="JACGCI010000047">
    <property type="protein sequence ID" value="KAF6751824.1"/>
    <property type="molecule type" value="Genomic_DNA"/>
</dbReference>
<reference evidence="3 4" key="1">
    <citation type="submission" date="2020-07" db="EMBL/GenBank/DDBJ databases">
        <title>Comparative genomics of pyrophilous fungi reveals a link between fire events and developmental genes.</title>
        <authorList>
            <consortium name="DOE Joint Genome Institute"/>
            <person name="Steindorff A.S."/>
            <person name="Carver A."/>
            <person name="Calhoun S."/>
            <person name="Stillman K."/>
            <person name="Liu H."/>
            <person name="Lipzen A."/>
            <person name="Pangilinan J."/>
            <person name="Labutti K."/>
            <person name="Bruns T.D."/>
            <person name="Grigoriev I.V."/>
        </authorList>
    </citation>
    <scope>NUCLEOTIDE SEQUENCE [LARGE SCALE GENOMIC DNA]</scope>
    <source>
        <strain evidence="3 4">CBS 144469</strain>
    </source>
</reference>
<dbReference type="AlphaFoldDB" id="A0A8H6HRF9"/>
<feature type="compositionally biased region" description="Gly residues" evidence="1">
    <location>
        <begin position="100"/>
        <end position="115"/>
    </location>
</feature>
<dbReference type="Proteomes" id="UP000521943">
    <property type="component" value="Unassembled WGS sequence"/>
</dbReference>
<evidence type="ECO:0000313" key="3">
    <source>
        <dbReference type="EMBL" id="KAF6751824.1"/>
    </source>
</evidence>
<accession>A0A8H6HRF9</accession>
<comment type="caution">
    <text evidence="3">The sequence shown here is derived from an EMBL/GenBank/DDBJ whole genome shotgun (WGS) entry which is preliminary data.</text>
</comment>
<keyword evidence="2" id="KW-0472">Membrane</keyword>
<keyword evidence="4" id="KW-1185">Reference proteome</keyword>
<feature type="compositionally biased region" description="Basic and acidic residues" evidence="1">
    <location>
        <begin position="134"/>
        <end position="155"/>
    </location>
</feature>
<proteinExistence type="predicted"/>
<feature type="compositionally biased region" description="Polar residues" evidence="1">
    <location>
        <begin position="284"/>
        <end position="319"/>
    </location>
</feature>
<feature type="compositionally biased region" description="Polar residues" evidence="1">
    <location>
        <begin position="250"/>
        <end position="264"/>
    </location>
</feature>
<feature type="region of interest" description="Disordered" evidence="1">
    <location>
        <begin position="52"/>
        <end position="161"/>
    </location>
</feature>
<evidence type="ECO:0000256" key="1">
    <source>
        <dbReference type="SAM" id="MobiDB-lite"/>
    </source>
</evidence>
<sequence>MSSRQTNPLVPLDAVASPTNRTFSIASAGGVPAVSPKGEFVFTSEDILTHYFRPSSNDSHSSNASQLESNDAQGSGSEVGEAPANVSELAYAQGGDSESGEGGGRNSESGEGGGRNSDHELGDSSSVHALSDSNDDHRLSDPSNDHHLGDSSLDRDDSDDEEIDWTTLPRKKLIEKFCHLLVKSIPIIDEVSPGVTAAIAQTVALGTLQNRILGRRRLPASLFDIVTEIQDRREATDDEVWVTHNMPEPHTNSEYQPDSTTANPTLLPSPELSLGLGDTLQPPHLSTTTSFDGSTMPEPSTDLQDAPTSRSNPMDTTLLSPEPALDSGDTLQPALRSDASLAEEFARRERGPNALSAQKESRRAMPLRRAAEPVGHGSLLFDTGIGAVRLPRSPGPAGGSAVEALAPSGGNEVGNEVGNVGQDPGASTYQLPAFQSAHFSWVFNMPEQAQIMDRDHGVQVWAPERDFITVTLLSLHAARRLVDDPNIVSEIYPIDKNRAIVVVAHNRQDWNTVSSLINIEILAKPQLGPLVLVHPPHRIVPWVRSLIYSLLRSRGFDALVWVAILWLVLAGARKLGLAIFRGIRTSRGWVKDLDIGEFLRRTSENIAPALQGIARGTYKLLALARVTIVNWLDDLSWTYLPAERNIRALSMPDISRSM</sequence>
<feature type="compositionally biased region" description="Low complexity" evidence="1">
    <location>
        <begin position="55"/>
        <end position="65"/>
    </location>
</feature>
<keyword evidence="2" id="KW-1133">Transmembrane helix</keyword>
<name>A0A8H6HRF9_9AGAR</name>
<gene>
    <name evidence="3" type="ORF">DFP72DRAFT_850338</name>
</gene>
<protein>
    <submittedName>
        <fullName evidence="3">Uncharacterized protein</fullName>
    </submittedName>
</protein>
<evidence type="ECO:0000313" key="4">
    <source>
        <dbReference type="Proteomes" id="UP000521943"/>
    </source>
</evidence>
<feature type="transmembrane region" description="Helical" evidence="2">
    <location>
        <begin position="558"/>
        <end position="580"/>
    </location>
</feature>
<feature type="compositionally biased region" description="Polar residues" evidence="1">
    <location>
        <begin position="66"/>
        <end position="76"/>
    </location>
</feature>